<accession>A0ABS6KBE3</accession>
<dbReference type="Proteomes" id="UP001314681">
    <property type="component" value="Unassembled WGS sequence"/>
</dbReference>
<feature type="transmembrane region" description="Helical" evidence="1">
    <location>
        <begin position="382"/>
        <end position="411"/>
    </location>
</feature>
<feature type="transmembrane region" description="Helical" evidence="1">
    <location>
        <begin position="473"/>
        <end position="495"/>
    </location>
</feature>
<feature type="transmembrane region" description="Helical" evidence="1">
    <location>
        <begin position="302"/>
        <end position="324"/>
    </location>
</feature>
<dbReference type="EMBL" id="JAHQCX010000014">
    <property type="protein sequence ID" value="MBU9727823.1"/>
    <property type="molecule type" value="Genomic_DNA"/>
</dbReference>
<organism evidence="2 3">
    <name type="scientific">Diplocloster modestus</name>
    <dbReference type="NCBI Taxonomy" id="2850322"/>
    <lineage>
        <taxon>Bacteria</taxon>
        <taxon>Bacillati</taxon>
        <taxon>Bacillota</taxon>
        <taxon>Clostridia</taxon>
        <taxon>Lachnospirales</taxon>
        <taxon>Lachnospiraceae</taxon>
        <taxon>Diplocloster</taxon>
    </lineage>
</organism>
<feature type="transmembrane region" description="Helical" evidence="1">
    <location>
        <begin position="38"/>
        <end position="56"/>
    </location>
</feature>
<proteinExistence type="predicted"/>
<gene>
    <name evidence="2" type="ORF">KTH90_17575</name>
</gene>
<evidence type="ECO:0000313" key="2">
    <source>
        <dbReference type="EMBL" id="MBU9727823.1"/>
    </source>
</evidence>
<protein>
    <submittedName>
        <fullName evidence="2">Citrate transporter</fullName>
    </submittedName>
</protein>
<evidence type="ECO:0000256" key="1">
    <source>
        <dbReference type="SAM" id="Phobius"/>
    </source>
</evidence>
<keyword evidence="3" id="KW-1185">Reference proteome</keyword>
<keyword evidence="1" id="KW-1133">Transmembrane helix</keyword>
<name>A0ABS6KBE3_9FIRM</name>
<dbReference type="RefSeq" id="WP_158353383.1">
    <property type="nucleotide sequence ID" value="NZ_JAHQCX010000014.1"/>
</dbReference>
<feature type="transmembrane region" description="Helical" evidence="1">
    <location>
        <begin position="344"/>
        <end position="362"/>
    </location>
</feature>
<keyword evidence="1" id="KW-0812">Transmembrane</keyword>
<feature type="transmembrane region" description="Helical" evidence="1">
    <location>
        <begin position="178"/>
        <end position="197"/>
    </location>
</feature>
<evidence type="ECO:0000313" key="3">
    <source>
        <dbReference type="Proteomes" id="UP001314681"/>
    </source>
</evidence>
<feature type="transmembrane region" description="Helical" evidence="1">
    <location>
        <begin position="12"/>
        <end position="31"/>
    </location>
</feature>
<reference evidence="2 3" key="1">
    <citation type="submission" date="2021-06" db="EMBL/GenBank/DDBJ databases">
        <title>Description of novel taxa of the family Lachnospiraceae.</title>
        <authorList>
            <person name="Chaplin A.V."/>
            <person name="Sokolova S.R."/>
            <person name="Pikina A.P."/>
            <person name="Korzhanova M."/>
            <person name="Belova V."/>
            <person name="Korostin D."/>
            <person name="Efimov B.A."/>
        </authorList>
    </citation>
    <scope>NUCLEOTIDE SEQUENCE [LARGE SCALE GENOMIC DNA]</scope>
    <source>
        <strain evidence="2 3">ASD4241</strain>
    </source>
</reference>
<keyword evidence="1" id="KW-0472">Membrane</keyword>
<feature type="transmembrane region" description="Helical" evidence="1">
    <location>
        <begin position="423"/>
        <end position="453"/>
    </location>
</feature>
<feature type="transmembrane region" description="Helical" evidence="1">
    <location>
        <begin position="278"/>
        <end position="296"/>
    </location>
</feature>
<feature type="transmembrane region" description="Helical" evidence="1">
    <location>
        <begin position="97"/>
        <end position="120"/>
    </location>
</feature>
<feature type="transmembrane region" description="Helical" evidence="1">
    <location>
        <begin position="132"/>
        <end position="157"/>
    </location>
</feature>
<sequence>MSKQVPQKKSINTTVIHSVIGVAIMILFRFLPISLPEVTPVGMEIIGIFIGTLYLWTTVDPLWSSLMSVAMIGLSSYKPMSALLVEFMGNVTIIQMLFLMLLAGALVTNKITMYIGRFFLTRKITNGRPWMFTMMICIGCFLMAAFVSPFAPIFLFWPVLYDIFEEVGYKQGEKYPKIALILVVIATLIGFPVAPYMNNGLALIGNFKTISEAATGTAIIINDGAYLFTTLFMGILLIIAVILFSKFVFRPDVGKLKSLNVEMLKKNPLPPLNAQQKVVSWGFIILIIAMLLPSVLPKTIPGMAFLAENTPGLGVLVAAALAAIQIDGKPALNITGVFAKDFSWSTFFLCSAAILIGGVMTNESTGITAFLNLTLSPLFNGMSPMVFTVVILIVAVLLTNLCNSLVIGMILQPVILTYCMSTGANAVPIVMIMIFFVLLSAAITPAASPFAAILHGNKEWVPSGDVYKYTLTYVGLELVLVLIIGIPVTNFLAAVMK</sequence>
<comment type="caution">
    <text evidence="2">The sequence shown here is derived from an EMBL/GenBank/DDBJ whole genome shotgun (WGS) entry which is preliminary data.</text>
</comment>
<feature type="transmembrane region" description="Helical" evidence="1">
    <location>
        <begin position="225"/>
        <end position="249"/>
    </location>
</feature>